<dbReference type="EMBL" id="LR812090">
    <property type="protein sequence ID" value="CAB9494534.1"/>
    <property type="molecule type" value="Genomic_DNA"/>
</dbReference>
<dbReference type="GO" id="GO:0009450">
    <property type="term" value="P:gamma-aminobutyric acid catabolic process"/>
    <property type="evidence" value="ECO:0007669"/>
    <property type="project" value="TreeGrafter"/>
</dbReference>
<dbReference type="RefSeq" id="WP_179983880.1">
    <property type="nucleotide sequence ID" value="NZ_LR812090.1"/>
</dbReference>
<keyword evidence="2 4" id="KW-0560">Oxidoreductase</keyword>
<dbReference type="FunFam" id="3.40.605.10:FF:000063">
    <property type="entry name" value="Succinate-semialdehyde dehydrogenase, mitochondrial"/>
    <property type="match status" value="1"/>
</dbReference>
<dbReference type="InterPro" id="IPR029510">
    <property type="entry name" value="Ald_DH_CS_GLU"/>
</dbReference>
<sequence length="476" mass="51636">MNHTFKMLINGELTGADKTFPVFNPSTGEVITEVPDISESQVVEALGFADEGFKQWSSTPLSKRAELILDYAALLEENAEEIIAILIEETGKPRDNAEYDFGMLTNCLRFFVEEAKRIEQPVIVDPDERFHHFIQRQSLGVVVGYLAWNFPLLNLGYKLAPSLASGCSCIIKPSQVTPLATLKCAELAHQVGFPAGVINIITSNNYDNTNPLLTSETTALFTMIGSTRAGVNAMKTACTSVKHFSVELGGNAPVVVYDDADLDKAVIDIVNLKYGNSGQVCVSPNRCFVHESRVAEFIDKAVSHASGIQLGTGDDAERLMGPLSSEKERGRILKLIEDAVKAGAQIALGGNIPSDRATGFYLEPTILTDVKEEMEIARTEIFGPVLSIIPFSDADDIIAKANDTEFGLAAYVYTTNLSRAFSAAKGIQAGSVCINEAHYSVQLPHGGLKQSGVGKDCSKYSLQEFYTNKRVSMLMA</sequence>
<evidence type="ECO:0000256" key="4">
    <source>
        <dbReference type="RuleBase" id="RU003345"/>
    </source>
</evidence>
<dbReference type="PROSITE" id="PS00687">
    <property type="entry name" value="ALDEHYDE_DEHYDR_GLU"/>
    <property type="match status" value="1"/>
</dbReference>
<dbReference type="InterPro" id="IPR016161">
    <property type="entry name" value="Ald_DH/histidinol_DH"/>
</dbReference>
<dbReference type="Gene3D" id="3.40.309.10">
    <property type="entry name" value="Aldehyde Dehydrogenase, Chain A, domain 2"/>
    <property type="match status" value="1"/>
</dbReference>
<dbReference type="SUPFAM" id="SSF53720">
    <property type="entry name" value="ALDH-like"/>
    <property type="match status" value="1"/>
</dbReference>
<accession>A0A6T9Y1D6</accession>
<organism evidence="6 7">
    <name type="scientific">Alteromonas macleodii</name>
    <name type="common">Pseudoalteromonas macleodii</name>
    <dbReference type="NCBI Taxonomy" id="28108"/>
    <lineage>
        <taxon>Bacteria</taxon>
        <taxon>Pseudomonadati</taxon>
        <taxon>Pseudomonadota</taxon>
        <taxon>Gammaproteobacteria</taxon>
        <taxon>Alteromonadales</taxon>
        <taxon>Alteromonadaceae</taxon>
        <taxon>Alteromonas/Salinimonas group</taxon>
        <taxon>Alteromonas</taxon>
    </lineage>
</organism>
<evidence type="ECO:0000313" key="6">
    <source>
        <dbReference type="EMBL" id="CAB9494534.1"/>
    </source>
</evidence>
<dbReference type="PANTHER" id="PTHR43353">
    <property type="entry name" value="SUCCINATE-SEMIALDEHYDE DEHYDROGENASE, MITOCHONDRIAL"/>
    <property type="match status" value="1"/>
</dbReference>
<comment type="similarity">
    <text evidence="1 4">Belongs to the aldehyde dehydrogenase family.</text>
</comment>
<proteinExistence type="inferred from homology"/>
<feature type="active site" evidence="3">
    <location>
        <position position="247"/>
    </location>
</feature>
<evidence type="ECO:0000256" key="3">
    <source>
        <dbReference type="PROSITE-ProRule" id="PRU10007"/>
    </source>
</evidence>
<dbReference type="Pfam" id="PF00171">
    <property type="entry name" value="Aldedh"/>
    <property type="match status" value="1"/>
</dbReference>
<dbReference type="FunFam" id="3.40.309.10:FF:000009">
    <property type="entry name" value="Aldehyde dehydrogenase A"/>
    <property type="match status" value="1"/>
</dbReference>
<dbReference type="Proteomes" id="UP000509458">
    <property type="component" value="Chromosome"/>
</dbReference>
<dbReference type="AlphaFoldDB" id="A0A6T9Y1D6"/>
<dbReference type="InterPro" id="IPR016162">
    <property type="entry name" value="Ald_DH_N"/>
</dbReference>
<dbReference type="InterPro" id="IPR016163">
    <property type="entry name" value="Ald_DH_C"/>
</dbReference>
<dbReference type="PANTHER" id="PTHR43353:SF6">
    <property type="entry name" value="CYTOPLASMIC ALDEHYDE DEHYDROGENASE (EUROFUNG)"/>
    <property type="match status" value="1"/>
</dbReference>
<feature type="domain" description="Aldehyde dehydrogenase" evidence="5">
    <location>
        <begin position="16"/>
        <end position="470"/>
    </location>
</feature>
<dbReference type="InterPro" id="IPR015590">
    <property type="entry name" value="Aldehyde_DH_dom"/>
</dbReference>
<evidence type="ECO:0000256" key="2">
    <source>
        <dbReference type="ARBA" id="ARBA00023002"/>
    </source>
</evidence>
<evidence type="ECO:0000259" key="5">
    <source>
        <dbReference type="Pfam" id="PF00171"/>
    </source>
</evidence>
<evidence type="ECO:0000256" key="1">
    <source>
        <dbReference type="ARBA" id="ARBA00009986"/>
    </source>
</evidence>
<gene>
    <name evidence="6" type="ORF">ALFOR1_31526</name>
</gene>
<evidence type="ECO:0000313" key="7">
    <source>
        <dbReference type="Proteomes" id="UP000509458"/>
    </source>
</evidence>
<dbReference type="GO" id="GO:0004777">
    <property type="term" value="F:succinate-semialdehyde dehydrogenase (NAD+) activity"/>
    <property type="evidence" value="ECO:0007669"/>
    <property type="project" value="TreeGrafter"/>
</dbReference>
<name>A0A6T9Y1D6_ALTMA</name>
<dbReference type="InterPro" id="IPR050740">
    <property type="entry name" value="Aldehyde_DH_Superfamily"/>
</dbReference>
<dbReference type="Gene3D" id="3.40.605.10">
    <property type="entry name" value="Aldehyde Dehydrogenase, Chain A, domain 1"/>
    <property type="match status" value="1"/>
</dbReference>
<reference evidence="6 7" key="1">
    <citation type="submission" date="2020-06" db="EMBL/GenBank/DDBJ databases">
        <authorList>
            <person name="Duchaud E."/>
        </authorList>
    </citation>
    <scope>NUCLEOTIDE SEQUENCE [LARGE SCALE GENOMIC DNA]</scope>
    <source>
        <strain evidence="6">Alteromonas fortis</strain>
    </source>
</reference>
<protein>
    <submittedName>
        <fullName evidence="6">NAD-dependent aldehyde dehydrogenase</fullName>
    </submittedName>
</protein>